<feature type="transmembrane region" description="Helical" evidence="13">
    <location>
        <begin position="415"/>
        <end position="446"/>
    </location>
</feature>
<feature type="transmembrane region" description="Helical" evidence="13">
    <location>
        <begin position="119"/>
        <end position="144"/>
    </location>
</feature>
<dbReference type="GO" id="GO:0005886">
    <property type="term" value="C:plasma membrane"/>
    <property type="evidence" value="ECO:0007669"/>
    <property type="project" value="UniProtKB-SubCell"/>
</dbReference>
<dbReference type="CDD" id="cd11494">
    <property type="entry name" value="SLC5sbd_NIS-like_u2"/>
    <property type="match status" value="1"/>
</dbReference>
<keyword evidence="4" id="KW-1003">Cell membrane</keyword>
<keyword evidence="12" id="KW-0175">Coiled coil</keyword>
<keyword evidence="7" id="KW-0915">Sodium</keyword>
<feature type="transmembrane region" description="Helical" evidence="13">
    <location>
        <begin position="466"/>
        <end position="486"/>
    </location>
</feature>
<evidence type="ECO:0000256" key="7">
    <source>
        <dbReference type="ARBA" id="ARBA00023053"/>
    </source>
</evidence>
<evidence type="ECO:0000256" key="4">
    <source>
        <dbReference type="ARBA" id="ARBA00022475"/>
    </source>
</evidence>
<dbReference type="EMBL" id="CP060007">
    <property type="protein sequence ID" value="QNA42990.1"/>
    <property type="molecule type" value="Genomic_DNA"/>
</dbReference>
<evidence type="ECO:0000256" key="11">
    <source>
        <dbReference type="RuleBase" id="RU362091"/>
    </source>
</evidence>
<keyword evidence="9 13" id="KW-0472">Membrane</keyword>
<feature type="transmembrane region" description="Helical" evidence="13">
    <location>
        <begin position="76"/>
        <end position="98"/>
    </location>
</feature>
<keyword evidence="3" id="KW-0813">Transport</keyword>
<dbReference type="Gene3D" id="1.20.1730.10">
    <property type="entry name" value="Sodium/glucose cotransporter"/>
    <property type="match status" value="1"/>
</dbReference>
<keyword evidence="5 13" id="KW-0812">Transmembrane</keyword>
<dbReference type="AlphaFoldDB" id="A0A7G5XBY7"/>
<name>A0A7G5XBY7_9BACT</name>
<evidence type="ECO:0000313" key="15">
    <source>
        <dbReference type="Proteomes" id="UP000515344"/>
    </source>
</evidence>
<reference evidence="15" key="1">
    <citation type="submission" date="2020-08" db="EMBL/GenBank/DDBJ databases">
        <title>Lacibacter sp. S13-6-6 genome sequencing.</title>
        <authorList>
            <person name="Jin L."/>
        </authorList>
    </citation>
    <scope>NUCLEOTIDE SEQUENCE [LARGE SCALE GENOMIC DNA]</scope>
    <source>
        <strain evidence="15">S13-6-6</strain>
    </source>
</reference>
<protein>
    <submittedName>
        <fullName evidence="14">Sodium:solute symporter</fullName>
    </submittedName>
</protein>
<evidence type="ECO:0000256" key="6">
    <source>
        <dbReference type="ARBA" id="ARBA00022989"/>
    </source>
</evidence>
<evidence type="ECO:0000256" key="10">
    <source>
        <dbReference type="ARBA" id="ARBA00023201"/>
    </source>
</evidence>
<evidence type="ECO:0000256" key="5">
    <source>
        <dbReference type="ARBA" id="ARBA00022692"/>
    </source>
</evidence>
<evidence type="ECO:0000256" key="2">
    <source>
        <dbReference type="ARBA" id="ARBA00006434"/>
    </source>
</evidence>
<gene>
    <name evidence="14" type="ORF">H4075_12920</name>
</gene>
<evidence type="ECO:0000256" key="3">
    <source>
        <dbReference type="ARBA" id="ARBA00022448"/>
    </source>
</evidence>
<feature type="transmembrane region" description="Helical" evidence="13">
    <location>
        <begin position="238"/>
        <end position="257"/>
    </location>
</feature>
<dbReference type="GO" id="GO:0006814">
    <property type="term" value="P:sodium ion transport"/>
    <property type="evidence" value="ECO:0007669"/>
    <property type="project" value="UniProtKB-KW"/>
</dbReference>
<evidence type="ECO:0000256" key="1">
    <source>
        <dbReference type="ARBA" id="ARBA00004651"/>
    </source>
</evidence>
<feature type="transmembrane region" description="Helical" evidence="13">
    <location>
        <begin position="278"/>
        <end position="303"/>
    </location>
</feature>
<proteinExistence type="inferred from homology"/>
<comment type="similarity">
    <text evidence="2 11">Belongs to the sodium:solute symporter (SSF) (TC 2.A.21) family.</text>
</comment>
<feature type="transmembrane region" description="Helical" evidence="13">
    <location>
        <begin position="181"/>
        <end position="198"/>
    </location>
</feature>
<dbReference type="PRINTS" id="PR00173">
    <property type="entry name" value="EDTRNSPORT"/>
</dbReference>
<keyword evidence="15" id="KW-1185">Reference proteome</keyword>
<evidence type="ECO:0000256" key="8">
    <source>
        <dbReference type="ARBA" id="ARBA00023065"/>
    </source>
</evidence>
<dbReference type="RefSeq" id="WP_182801256.1">
    <property type="nucleotide sequence ID" value="NZ_CP060007.1"/>
</dbReference>
<sequence>MNFQLTDWIVLIVTLLAVIVYGVYRSRHSKNLEGYFLSNRQMPWWVILLSIMGTQASAVTFLTAPGQAYTDGMRFVQYYFGLPFAMIVVCIVFVPVFHKLKLFTAYEYLEKRFDLKTRTFTSFLFLLSRGLSTGISIFAPSLVLSSMLGWDIYVTNIVTGGLLIVYTVTGGAKAVAYTQQVQFIIIYAAMFIAGYYAITSLPEGLGFTDALHVAGKAGKLNVITTGVTENGFDWKDRYNIWSGVIGGFFLALSYFGTDQSQVGRYLTAKDTRESRLGLLMNGFVKVPLQFLILIIGCLLFAYYSFFKAPAFFNKTQEAVVLKSSYANEYKEASNYYDQLQEQKKTVAIALTNARKTEQNAAVDVARKELQEIETKGKAIRTEMKSLIKKADPNADTNDTNYIFLRFVGDVLPTGLVGLIIAIIFLAAWGSIAAALNSLASCTMCDFHQKFSKKPLTEREEYRWGKIYTLLWGIFCMIIAFFAYNLGNSLIEAVNILGSWFYGTILGIFLVAFYLKQVKGNAVFIAAIISEVIVISVYYLDIISFLWLNVIGAVAVVLLSLIIQTLTGKEKA</sequence>
<keyword evidence="8" id="KW-0406">Ion transport</keyword>
<organism evidence="14 15">
    <name type="scientific">Lacibacter sediminis</name>
    <dbReference type="NCBI Taxonomy" id="2760713"/>
    <lineage>
        <taxon>Bacteria</taxon>
        <taxon>Pseudomonadati</taxon>
        <taxon>Bacteroidota</taxon>
        <taxon>Chitinophagia</taxon>
        <taxon>Chitinophagales</taxon>
        <taxon>Chitinophagaceae</taxon>
        <taxon>Lacibacter</taxon>
    </lineage>
</organism>
<feature type="coiled-coil region" evidence="12">
    <location>
        <begin position="322"/>
        <end position="375"/>
    </location>
</feature>
<dbReference type="InterPro" id="IPR051163">
    <property type="entry name" value="Sodium:Solute_Symporter_SSF"/>
</dbReference>
<evidence type="ECO:0000256" key="13">
    <source>
        <dbReference type="SAM" id="Phobius"/>
    </source>
</evidence>
<feature type="transmembrane region" description="Helical" evidence="13">
    <location>
        <begin position="6"/>
        <end position="24"/>
    </location>
</feature>
<evidence type="ECO:0000256" key="9">
    <source>
        <dbReference type="ARBA" id="ARBA00023136"/>
    </source>
</evidence>
<keyword evidence="6 13" id="KW-1133">Transmembrane helix</keyword>
<feature type="transmembrane region" description="Helical" evidence="13">
    <location>
        <begin position="521"/>
        <end position="539"/>
    </location>
</feature>
<dbReference type="KEGG" id="lacs:H4075_12920"/>
<dbReference type="PROSITE" id="PS50283">
    <property type="entry name" value="NA_SOLUT_SYMP_3"/>
    <property type="match status" value="1"/>
</dbReference>
<dbReference type="PANTHER" id="PTHR42985">
    <property type="entry name" value="SODIUM-COUPLED MONOCARBOXYLATE TRANSPORTER"/>
    <property type="match status" value="1"/>
</dbReference>
<feature type="transmembrane region" description="Helical" evidence="13">
    <location>
        <begin position="44"/>
        <end position="64"/>
    </location>
</feature>
<dbReference type="Pfam" id="PF00474">
    <property type="entry name" value="SSF"/>
    <property type="match status" value="2"/>
</dbReference>
<evidence type="ECO:0000313" key="14">
    <source>
        <dbReference type="EMBL" id="QNA42990.1"/>
    </source>
</evidence>
<feature type="transmembrane region" description="Helical" evidence="13">
    <location>
        <begin position="150"/>
        <end position="169"/>
    </location>
</feature>
<dbReference type="InterPro" id="IPR001734">
    <property type="entry name" value="Na/solute_symporter"/>
</dbReference>
<feature type="transmembrane region" description="Helical" evidence="13">
    <location>
        <begin position="545"/>
        <end position="565"/>
    </location>
</feature>
<dbReference type="PANTHER" id="PTHR42985:SF40">
    <property type="entry name" value="LD47995P-RELATED"/>
    <property type="match status" value="1"/>
</dbReference>
<comment type="subcellular location">
    <subcellularLocation>
        <location evidence="1">Cell membrane</location>
        <topology evidence="1">Multi-pass membrane protein</topology>
    </subcellularLocation>
</comment>
<dbReference type="Proteomes" id="UP000515344">
    <property type="component" value="Chromosome"/>
</dbReference>
<dbReference type="InterPro" id="IPR038377">
    <property type="entry name" value="Na/Glc_symporter_sf"/>
</dbReference>
<feature type="transmembrane region" description="Helical" evidence="13">
    <location>
        <begin position="492"/>
        <end position="514"/>
    </location>
</feature>
<evidence type="ECO:0000256" key="12">
    <source>
        <dbReference type="SAM" id="Coils"/>
    </source>
</evidence>
<dbReference type="GO" id="GO:0015293">
    <property type="term" value="F:symporter activity"/>
    <property type="evidence" value="ECO:0007669"/>
    <property type="project" value="TreeGrafter"/>
</dbReference>
<accession>A0A7G5XBY7</accession>
<keyword evidence="10" id="KW-0739">Sodium transport</keyword>